<keyword evidence="4" id="KW-0325">Glycoprotein</keyword>
<comment type="caution">
    <text evidence="9">The sequence shown here is derived from an EMBL/GenBank/DDBJ whole genome shotgun (WGS) entry which is preliminary data.</text>
</comment>
<dbReference type="OrthoDB" id="76388at2759"/>
<dbReference type="InterPro" id="IPR001579">
    <property type="entry name" value="Glyco_hydro_18_chit_AS"/>
</dbReference>
<evidence type="ECO:0000256" key="2">
    <source>
        <dbReference type="ARBA" id="ARBA00022729"/>
    </source>
</evidence>
<feature type="chain" id="PRO_5039502253" description="GH18 domain-containing protein" evidence="7">
    <location>
        <begin position="23"/>
        <end position="387"/>
    </location>
</feature>
<evidence type="ECO:0000313" key="9">
    <source>
        <dbReference type="EMBL" id="KAJ0965887.1"/>
    </source>
</evidence>
<feature type="domain" description="GH18" evidence="8">
    <location>
        <begin position="37"/>
        <end position="385"/>
    </location>
</feature>
<dbReference type="PROSITE" id="PS51910">
    <property type="entry name" value="GH18_2"/>
    <property type="match status" value="1"/>
</dbReference>
<dbReference type="InterPro" id="IPR029070">
    <property type="entry name" value="Chitinase_insertion_sf"/>
</dbReference>
<sequence>MKHSKPLLLLLLLLLLLSHANSCPSPSPAPEPARNPAIKAGYWPSWSSQTFPPTSINFSLFTHIYYAFVQLNPTTFELIITPFDQQWLTNFTTTVHSQHPPLKAILTIGGGASNTTTFSTLVANSTARTAFISSSITISRNYNLDGLDLDWEFPATAGDMSLLGVLYSEWRAAIEEEALNSGEPPLLLSSAVYYAREVFLFSPPPPYPVNSMAENLDWVNAMCFDYHGGWEPGITGAHAALYDPKSNLSTSYGIDSWIYGGMPAGMLVMGVPLYGRTWKLVNASEHVVGAPADGVGPGVNGEMVVSSIVEFNREKYATVVYDGERVAAYSYSGLDWIGYDNERSVSVKIVFAKELGLGGYFFWALGQDDIKWSISQAAWVAWNSNDG</sequence>
<keyword evidence="10" id="KW-1185">Reference proteome</keyword>
<evidence type="ECO:0000256" key="5">
    <source>
        <dbReference type="ARBA" id="ARBA00023295"/>
    </source>
</evidence>
<evidence type="ECO:0000313" key="10">
    <source>
        <dbReference type="Proteomes" id="UP001085076"/>
    </source>
</evidence>
<evidence type="ECO:0000256" key="7">
    <source>
        <dbReference type="SAM" id="SignalP"/>
    </source>
</evidence>
<dbReference type="PANTHER" id="PTHR11177">
    <property type="entry name" value="CHITINASE"/>
    <property type="match status" value="1"/>
</dbReference>
<dbReference type="InterPro" id="IPR050314">
    <property type="entry name" value="Glycosyl_Hydrlase_18"/>
</dbReference>
<dbReference type="Proteomes" id="UP001085076">
    <property type="component" value="Miscellaneous, Linkage group lg08"/>
</dbReference>
<keyword evidence="3 6" id="KW-0378">Hydrolase</keyword>
<dbReference type="CDD" id="cd02879">
    <property type="entry name" value="GH18_plant_chitinase_class_V"/>
    <property type="match status" value="1"/>
</dbReference>
<dbReference type="GO" id="GO:0004568">
    <property type="term" value="F:chitinase activity"/>
    <property type="evidence" value="ECO:0007669"/>
    <property type="project" value="TreeGrafter"/>
</dbReference>
<evidence type="ECO:0000256" key="6">
    <source>
        <dbReference type="RuleBase" id="RU000489"/>
    </source>
</evidence>
<gene>
    <name evidence="9" type="ORF">J5N97_027025</name>
</gene>
<dbReference type="PANTHER" id="PTHR11177:SF317">
    <property type="entry name" value="CHITINASE 12-RELATED"/>
    <property type="match status" value="1"/>
</dbReference>
<dbReference type="GO" id="GO:0006032">
    <property type="term" value="P:chitin catabolic process"/>
    <property type="evidence" value="ECO:0007669"/>
    <property type="project" value="TreeGrafter"/>
</dbReference>
<dbReference type="PROSITE" id="PS01095">
    <property type="entry name" value="GH18_1"/>
    <property type="match status" value="1"/>
</dbReference>
<organism evidence="9 10">
    <name type="scientific">Dioscorea zingiberensis</name>
    <dbReference type="NCBI Taxonomy" id="325984"/>
    <lineage>
        <taxon>Eukaryota</taxon>
        <taxon>Viridiplantae</taxon>
        <taxon>Streptophyta</taxon>
        <taxon>Embryophyta</taxon>
        <taxon>Tracheophyta</taxon>
        <taxon>Spermatophyta</taxon>
        <taxon>Magnoliopsida</taxon>
        <taxon>Liliopsida</taxon>
        <taxon>Dioscoreales</taxon>
        <taxon>Dioscoreaceae</taxon>
        <taxon>Dioscorea</taxon>
    </lineage>
</organism>
<dbReference type="Gene3D" id="3.10.50.10">
    <property type="match status" value="1"/>
</dbReference>
<keyword evidence="2 7" id="KW-0732">Signal</keyword>
<protein>
    <recommendedName>
        <fullName evidence="8">GH18 domain-containing protein</fullName>
    </recommendedName>
</protein>
<dbReference type="InterPro" id="IPR017853">
    <property type="entry name" value="GH"/>
</dbReference>
<dbReference type="AlphaFoldDB" id="A0A9D5C3A8"/>
<dbReference type="SMART" id="SM00636">
    <property type="entry name" value="Glyco_18"/>
    <property type="match status" value="1"/>
</dbReference>
<dbReference type="GO" id="GO:0008061">
    <property type="term" value="F:chitin binding"/>
    <property type="evidence" value="ECO:0007669"/>
    <property type="project" value="InterPro"/>
</dbReference>
<evidence type="ECO:0000256" key="1">
    <source>
        <dbReference type="ARBA" id="ARBA00008682"/>
    </source>
</evidence>
<dbReference type="SUPFAM" id="SSF54556">
    <property type="entry name" value="Chitinase insertion domain"/>
    <property type="match status" value="1"/>
</dbReference>
<dbReference type="Pfam" id="PF00704">
    <property type="entry name" value="Glyco_hydro_18"/>
    <property type="match status" value="1"/>
</dbReference>
<dbReference type="InterPro" id="IPR011583">
    <property type="entry name" value="Chitinase_II/V-like_cat"/>
</dbReference>
<name>A0A9D5C3A8_9LILI</name>
<keyword evidence="5 6" id="KW-0326">Glycosidase</keyword>
<reference evidence="9" key="2">
    <citation type="journal article" date="2022" name="Hortic Res">
        <title>The genome of Dioscorea zingiberensis sheds light on the biosynthesis, origin and evolution of the medicinally important diosgenin saponins.</title>
        <authorList>
            <person name="Li Y."/>
            <person name="Tan C."/>
            <person name="Li Z."/>
            <person name="Guo J."/>
            <person name="Li S."/>
            <person name="Chen X."/>
            <person name="Wang C."/>
            <person name="Dai X."/>
            <person name="Yang H."/>
            <person name="Song W."/>
            <person name="Hou L."/>
            <person name="Xu J."/>
            <person name="Tong Z."/>
            <person name="Xu A."/>
            <person name="Yuan X."/>
            <person name="Wang W."/>
            <person name="Yang Q."/>
            <person name="Chen L."/>
            <person name="Sun Z."/>
            <person name="Wang K."/>
            <person name="Pan B."/>
            <person name="Chen J."/>
            <person name="Bao Y."/>
            <person name="Liu F."/>
            <person name="Qi X."/>
            <person name="Gang D.R."/>
            <person name="Wen J."/>
            <person name="Li J."/>
        </authorList>
    </citation>
    <scope>NUCLEOTIDE SEQUENCE</scope>
    <source>
        <strain evidence="9">Dzin_1.0</strain>
    </source>
</reference>
<dbReference type="GO" id="GO:0005975">
    <property type="term" value="P:carbohydrate metabolic process"/>
    <property type="evidence" value="ECO:0007669"/>
    <property type="project" value="InterPro"/>
</dbReference>
<dbReference type="GO" id="GO:0005576">
    <property type="term" value="C:extracellular region"/>
    <property type="evidence" value="ECO:0007669"/>
    <property type="project" value="TreeGrafter"/>
</dbReference>
<evidence type="ECO:0000259" key="8">
    <source>
        <dbReference type="PROSITE" id="PS51910"/>
    </source>
</evidence>
<evidence type="ECO:0000256" key="3">
    <source>
        <dbReference type="ARBA" id="ARBA00022801"/>
    </source>
</evidence>
<proteinExistence type="inferred from homology"/>
<dbReference type="InterPro" id="IPR001223">
    <property type="entry name" value="Glyco_hydro18_cat"/>
</dbReference>
<accession>A0A9D5C3A8</accession>
<dbReference type="Gene3D" id="3.20.20.80">
    <property type="entry name" value="Glycosidases"/>
    <property type="match status" value="1"/>
</dbReference>
<feature type="signal peptide" evidence="7">
    <location>
        <begin position="1"/>
        <end position="22"/>
    </location>
</feature>
<comment type="similarity">
    <text evidence="1">Belongs to the glycosyl hydrolase 18 family. Chitinase class V subfamily.</text>
</comment>
<reference evidence="9" key="1">
    <citation type="submission" date="2021-03" db="EMBL/GenBank/DDBJ databases">
        <authorList>
            <person name="Li Z."/>
            <person name="Yang C."/>
        </authorList>
    </citation>
    <scope>NUCLEOTIDE SEQUENCE</scope>
    <source>
        <strain evidence="9">Dzin_1.0</strain>
        <tissue evidence="9">Leaf</tissue>
    </source>
</reference>
<evidence type="ECO:0000256" key="4">
    <source>
        <dbReference type="ARBA" id="ARBA00023180"/>
    </source>
</evidence>
<dbReference type="FunFam" id="3.10.50.10:FF:000003">
    <property type="entry name" value="Class V chitinase CHIT5b"/>
    <property type="match status" value="1"/>
</dbReference>
<dbReference type="SUPFAM" id="SSF51445">
    <property type="entry name" value="(Trans)glycosidases"/>
    <property type="match status" value="1"/>
</dbReference>
<dbReference type="EMBL" id="JAGGNH010000008">
    <property type="protein sequence ID" value="KAJ0965887.1"/>
    <property type="molecule type" value="Genomic_DNA"/>
</dbReference>